<dbReference type="InterPro" id="IPR006485">
    <property type="entry name" value="Phage-like_holin"/>
</dbReference>
<sequence length="73" mass="7679">MKNSRWSNYGLWIALVSAVLLAVQAVGALVGFTLEDAKVSEIMVAVNAILGVLVAMGIITNPSNGTGFNDEEK</sequence>
<keyword evidence="1" id="KW-0472">Membrane</keyword>
<proteinExistence type="predicted"/>
<dbReference type="EMBL" id="WKKF01000002">
    <property type="protein sequence ID" value="MRX54713.1"/>
    <property type="molecule type" value="Genomic_DNA"/>
</dbReference>
<dbReference type="AlphaFoldDB" id="A0A6I2MFX9"/>
<evidence type="ECO:0000313" key="3">
    <source>
        <dbReference type="Proteomes" id="UP000441585"/>
    </source>
</evidence>
<feature type="transmembrane region" description="Helical" evidence="1">
    <location>
        <begin position="41"/>
        <end position="59"/>
    </location>
</feature>
<evidence type="ECO:0008006" key="4">
    <source>
        <dbReference type="Google" id="ProtNLM"/>
    </source>
</evidence>
<keyword evidence="3" id="KW-1185">Reference proteome</keyword>
<keyword evidence="1" id="KW-1133">Transmembrane helix</keyword>
<keyword evidence="1" id="KW-0812">Transmembrane</keyword>
<dbReference type="RefSeq" id="WP_154318726.1">
    <property type="nucleotide sequence ID" value="NZ_CAJGAA010000002.1"/>
</dbReference>
<evidence type="ECO:0000256" key="1">
    <source>
        <dbReference type="SAM" id="Phobius"/>
    </source>
</evidence>
<reference evidence="2 3" key="1">
    <citation type="submission" date="2019-11" db="EMBL/GenBank/DDBJ databases">
        <title>Bacillus idriensis genome.</title>
        <authorList>
            <person name="Konopka E.N."/>
            <person name="Newman J.D."/>
        </authorList>
    </citation>
    <scope>NUCLEOTIDE SEQUENCE [LARGE SCALE GENOMIC DNA]</scope>
    <source>
        <strain evidence="2 3">DSM 19097</strain>
    </source>
</reference>
<accession>A0A6I2MFX9</accession>
<name>A0A6I2MFX9_9BACI</name>
<comment type="caution">
    <text evidence="2">The sequence shown here is derived from an EMBL/GenBank/DDBJ whole genome shotgun (WGS) entry which is preliminary data.</text>
</comment>
<protein>
    <recommendedName>
        <fullName evidence="4">Holin</fullName>
    </recommendedName>
</protein>
<evidence type="ECO:0000313" key="2">
    <source>
        <dbReference type="EMBL" id="MRX54713.1"/>
    </source>
</evidence>
<organism evidence="2 3">
    <name type="scientific">Metabacillus idriensis</name>
    <dbReference type="NCBI Taxonomy" id="324768"/>
    <lineage>
        <taxon>Bacteria</taxon>
        <taxon>Bacillati</taxon>
        <taxon>Bacillota</taxon>
        <taxon>Bacilli</taxon>
        <taxon>Bacillales</taxon>
        <taxon>Bacillaceae</taxon>
        <taxon>Metabacillus</taxon>
    </lineage>
</organism>
<gene>
    <name evidence="2" type="ORF">GJU41_12085</name>
</gene>
<dbReference type="Pfam" id="PF04531">
    <property type="entry name" value="Phage_holin_1"/>
    <property type="match status" value="1"/>
</dbReference>
<dbReference type="Proteomes" id="UP000441585">
    <property type="component" value="Unassembled WGS sequence"/>
</dbReference>